<feature type="transmembrane region" description="Helical" evidence="5">
    <location>
        <begin position="147"/>
        <end position="168"/>
    </location>
</feature>
<keyword evidence="2 5" id="KW-0812">Transmembrane</keyword>
<dbReference type="InterPro" id="IPR047130">
    <property type="entry name" value="7TM_GPCR_Srsx_nematod"/>
</dbReference>
<dbReference type="InterPro" id="IPR019424">
    <property type="entry name" value="7TM_GPCR_Srsx"/>
</dbReference>
<evidence type="ECO:0000256" key="5">
    <source>
        <dbReference type="SAM" id="Phobius"/>
    </source>
</evidence>
<dbReference type="SUPFAM" id="SSF81321">
    <property type="entry name" value="Family A G protein-coupled receptor-like"/>
    <property type="match status" value="1"/>
</dbReference>
<dbReference type="Proteomes" id="UP001620626">
    <property type="component" value="Unassembled WGS sequence"/>
</dbReference>
<evidence type="ECO:0000259" key="6">
    <source>
        <dbReference type="PROSITE" id="PS50262"/>
    </source>
</evidence>
<evidence type="ECO:0000256" key="2">
    <source>
        <dbReference type="ARBA" id="ARBA00022692"/>
    </source>
</evidence>
<feature type="transmembrane region" description="Helical" evidence="5">
    <location>
        <begin position="188"/>
        <end position="216"/>
    </location>
</feature>
<dbReference type="GO" id="GO:0016020">
    <property type="term" value="C:membrane"/>
    <property type="evidence" value="ECO:0007669"/>
    <property type="project" value="UniProtKB-SubCell"/>
</dbReference>
<evidence type="ECO:0000256" key="1">
    <source>
        <dbReference type="ARBA" id="ARBA00004370"/>
    </source>
</evidence>
<dbReference type="Pfam" id="PF10320">
    <property type="entry name" value="7TM_GPCR_Srsx"/>
    <property type="match status" value="1"/>
</dbReference>
<dbReference type="PROSITE" id="PS50262">
    <property type="entry name" value="G_PROTEIN_RECEP_F1_2"/>
    <property type="match status" value="1"/>
</dbReference>
<evidence type="ECO:0000256" key="3">
    <source>
        <dbReference type="ARBA" id="ARBA00022989"/>
    </source>
</evidence>
<comment type="subcellular location">
    <subcellularLocation>
        <location evidence="1">Membrane</location>
    </subcellularLocation>
</comment>
<dbReference type="AlphaFoldDB" id="A0ABD2LXC0"/>
<dbReference type="SMART" id="SM01381">
    <property type="entry name" value="7TM_GPCR_Srsx"/>
    <property type="match status" value="1"/>
</dbReference>
<dbReference type="CDD" id="cd00637">
    <property type="entry name" value="7tm_classA_rhodopsin-like"/>
    <property type="match status" value="1"/>
</dbReference>
<dbReference type="EMBL" id="JBICBT010000228">
    <property type="protein sequence ID" value="KAL3119881.1"/>
    <property type="molecule type" value="Genomic_DNA"/>
</dbReference>
<feature type="transmembrane region" description="Helical" evidence="5">
    <location>
        <begin position="237"/>
        <end position="259"/>
    </location>
</feature>
<accession>A0ABD2LXC0</accession>
<feature type="transmembrane region" description="Helical" evidence="5">
    <location>
        <begin position="27"/>
        <end position="56"/>
    </location>
</feature>
<evidence type="ECO:0000313" key="7">
    <source>
        <dbReference type="EMBL" id="KAL3119881.1"/>
    </source>
</evidence>
<dbReference type="PANTHER" id="PTHR23360:SF5">
    <property type="entry name" value="G-PROTEIN COUPLED RECEPTORS FAMILY 1 PROFILE DOMAIN-CONTAINING PROTEIN"/>
    <property type="match status" value="1"/>
</dbReference>
<protein>
    <recommendedName>
        <fullName evidence="6">G-protein coupled receptors family 1 profile domain-containing protein</fullName>
    </recommendedName>
</protein>
<evidence type="ECO:0000313" key="8">
    <source>
        <dbReference type="Proteomes" id="UP001620626"/>
    </source>
</evidence>
<comment type="caution">
    <text evidence="7">The sequence shown here is derived from an EMBL/GenBank/DDBJ whole genome shotgun (WGS) entry which is preliminary data.</text>
</comment>
<sequence length="353" mass="39619">MNATNGRNVSSNDLLNPFYSFLSSSGFVPLLVILITVRTLIASVGIVLNLLLVFVTISNRNLHGSTNVLIAIDSLSLAIYQFGFFPMFFIVLTGQNLIRLDQCFWPMLLPVFAKNVSSALMVAIGLDRLKFVIFPRISSHLQKYFAVLWLILSALFGISIIFISYRIMRRIPQNLVMCAASEVTQQEAAFVSFYSTLILNCVSPAVYCVLAICLYVRRPKNNNTQSLSLSQLSLFRSIFVLMLLQLLGWTSNSLSLLFFQNLFAITSLSDLTKWAINCAFSYILIIATATNGPILYFCSFEYKNAIQKQFRGFCRSIGNITRSKNSRVVVIKIEQRKVGPMNGPKNTVRSDQS</sequence>
<dbReference type="InterPro" id="IPR000276">
    <property type="entry name" value="GPCR_Rhodpsn"/>
</dbReference>
<evidence type="ECO:0000256" key="4">
    <source>
        <dbReference type="ARBA" id="ARBA00023136"/>
    </source>
</evidence>
<dbReference type="Gene3D" id="1.20.1070.10">
    <property type="entry name" value="Rhodopsin 7-helix transmembrane proteins"/>
    <property type="match status" value="1"/>
</dbReference>
<keyword evidence="4 5" id="KW-0472">Membrane</keyword>
<feature type="transmembrane region" description="Helical" evidence="5">
    <location>
        <begin position="104"/>
        <end position="126"/>
    </location>
</feature>
<feature type="transmembrane region" description="Helical" evidence="5">
    <location>
        <begin position="68"/>
        <end position="92"/>
    </location>
</feature>
<keyword evidence="8" id="KW-1185">Reference proteome</keyword>
<reference evidence="7 8" key="1">
    <citation type="submission" date="2024-10" db="EMBL/GenBank/DDBJ databases">
        <authorList>
            <person name="Kim D."/>
        </authorList>
    </citation>
    <scope>NUCLEOTIDE SEQUENCE [LARGE SCALE GENOMIC DNA]</scope>
    <source>
        <strain evidence="7">BH-2024</strain>
    </source>
</reference>
<feature type="transmembrane region" description="Helical" evidence="5">
    <location>
        <begin position="279"/>
        <end position="298"/>
    </location>
</feature>
<gene>
    <name evidence="7" type="ORF">niasHT_007009</name>
</gene>
<dbReference type="PANTHER" id="PTHR23360">
    <property type="entry name" value="G-PROTEIN COUPLED RECEPTORS FAMILY 1 PROFILE DOMAIN-CONTAINING PROTEIN-RELATED"/>
    <property type="match status" value="1"/>
</dbReference>
<dbReference type="InterPro" id="IPR017452">
    <property type="entry name" value="GPCR_Rhodpsn_7TM"/>
</dbReference>
<organism evidence="7 8">
    <name type="scientific">Heterodera trifolii</name>
    <dbReference type="NCBI Taxonomy" id="157864"/>
    <lineage>
        <taxon>Eukaryota</taxon>
        <taxon>Metazoa</taxon>
        <taxon>Ecdysozoa</taxon>
        <taxon>Nematoda</taxon>
        <taxon>Chromadorea</taxon>
        <taxon>Rhabditida</taxon>
        <taxon>Tylenchina</taxon>
        <taxon>Tylenchomorpha</taxon>
        <taxon>Tylenchoidea</taxon>
        <taxon>Heteroderidae</taxon>
        <taxon>Heteroderinae</taxon>
        <taxon>Heterodera</taxon>
    </lineage>
</organism>
<feature type="domain" description="G-protein coupled receptors family 1 profile" evidence="6">
    <location>
        <begin position="48"/>
        <end position="296"/>
    </location>
</feature>
<keyword evidence="3 5" id="KW-1133">Transmembrane helix</keyword>
<name>A0ABD2LXC0_9BILA</name>
<proteinExistence type="predicted"/>